<protein>
    <submittedName>
        <fullName evidence="1">Uncharacterized protein</fullName>
    </submittedName>
</protein>
<evidence type="ECO:0000313" key="2">
    <source>
        <dbReference type="Proteomes" id="UP000215788"/>
    </source>
</evidence>
<dbReference type="Proteomes" id="UP000215788">
    <property type="component" value="Unassembled WGS sequence"/>
</dbReference>
<dbReference type="RefSeq" id="WP_094991893.1">
    <property type="nucleotide sequence ID" value="NZ_NQKI01000002.1"/>
</dbReference>
<gene>
    <name evidence="1" type="ORF">CJF39_01800</name>
</gene>
<organism evidence="1 2">
    <name type="scientific">Pseudomonas lundensis</name>
    <dbReference type="NCBI Taxonomy" id="86185"/>
    <lineage>
        <taxon>Bacteria</taxon>
        <taxon>Pseudomonadati</taxon>
        <taxon>Pseudomonadota</taxon>
        <taxon>Gammaproteobacteria</taxon>
        <taxon>Pseudomonadales</taxon>
        <taxon>Pseudomonadaceae</taxon>
        <taxon>Pseudomonas</taxon>
    </lineage>
</organism>
<accession>A0A266NET9</accession>
<evidence type="ECO:0000313" key="1">
    <source>
        <dbReference type="EMBL" id="OZY61001.1"/>
    </source>
</evidence>
<dbReference type="OrthoDB" id="6917047at2"/>
<dbReference type="EMBL" id="NQKI01000002">
    <property type="protein sequence ID" value="OZY61001.1"/>
    <property type="molecule type" value="Genomic_DNA"/>
</dbReference>
<comment type="caution">
    <text evidence="1">The sequence shown here is derived from an EMBL/GenBank/DDBJ whole genome shotgun (WGS) entry which is preliminary data.</text>
</comment>
<dbReference type="AlphaFoldDB" id="A0A266NET9"/>
<reference evidence="1 2" key="1">
    <citation type="submission" date="2017-08" db="EMBL/GenBank/DDBJ databases">
        <title>Genomic and metabolic characterisation of spoilage-associated Pseudomonas species.</title>
        <authorList>
            <person name="Stanborough T."/>
            <person name="Fegan N."/>
            <person name="Powell S.M."/>
            <person name="Singh T."/>
            <person name="Tamplin M.L."/>
            <person name="Chandry P.S."/>
        </authorList>
    </citation>
    <scope>NUCLEOTIDE SEQUENCE [LARGE SCALE GENOMIC DNA]</scope>
    <source>
        <strain evidence="1 2">L1802</strain>
    </source>
</reference>
<proteinExistence type="predicted"/>
<name>A0A266NET9_9PSED</name>
<sequence>MGRKVIRGDISLHKIPFQFQSQYVWTIQLFIVLPNGIRKQLGMISEPTSIREPWNFAFNFDDEHTPDGVGHYGIRVEVLDGTVVVADADQSFSIAWHNDAPSFQQLVLEPQAI</sequence>